<organism evidence="1 2">
    <name type="scientific">Nostoc punctiforme FACHB-252</name>
    <dbReference type="NCBI Taxonomy" id="1357509"/>
    <lineage>
        <taxon>Bacteria</taxon>
        <taxon>Bacillati</taxon>
        <taxon>Cyanobacteriota</taxon>
        <taxon>Cyanophyceae</taxon>
        <taxon>Nostocales</taxon>
        <taxon>Nostocaceae</taxon>
        <taxon>Nostoc</taxon>
    </lineage>
</organism>
<dbReference type="InterPro" id="IPR052715">
    <property type="entry name" value="RAYT_transposase"/>
</dbReference>
<gene>
    <name evidence="1" type="ORF">H6G94_34470</name>
</gene>
<comment type="caution">
    <text evidence="1">The sequence shown here is derived from an EMBL/GenBank/DDBJ whole genome shotgun (WGS) entry which is preliminary data.</text>
</comment>
<sequence>MRMLLIKRFVTKYYGHQLGLNVAISRSREKRKERNLWQRRFWEHLIRDDVDFANHCDYIHYNPVRHQLCESPQEWAFSSVHRFIEQNIYSLDWGSSGEVQLVSDIWDV</sequence>
<dbReference type="PANTHER" id="PTHR36966:SF1">
    <property type="entry name" value="REP-ASSOCIATED TYROSINE TRANSPOSASE"/>
    <property type="match status" value="1"/>
</dbReference>
<dbReference type="SUPFAM" id="SSF143422">
    <property type="entry name" value="Transposase IS200-like"/>
    <property type="match status" value="1"/>
</dbReference>
<reference evidence="1 2" key="1">
    <citation type="journal article" date="2020" name="ISME J.">
        <title>Comparative genomics reveals insights into cyanobacterial evolution and habitat adaptation.</title>
        <authorList>
            <person name="Chen M.Y."/>
            <person name="Teng W.K."/>
            <person name="Zhao L."/>
            <person name="Hu C.X."/>
            <person name="Zhou Y.K."/>
            <person name="Han B.P."/>
            <person name="Song L.R."/>
            <person name="Shu W.S."/>
        </authorList>
    </citation>
    <scope>NUCLEOTIDE SEQUENCE [LARGE SCALE GENOMIC DNA]</scope>
    <source>
        <strain evidence="1 2">FACHB-252</strain>
    </source>
</reference>
<accession>A0ABR8HK91</accession>
<dbReference type="PANTHER" id="PTHR36966">
    <property type="entry name" value="REP-ASSOCIATED TYROSINE TRANSPOSASE"/>
    <property type="match status" value="1"/>
</dbReference>
<dbReference type="EMBL" id="JACJTC010000045">
    <property type="protein sequence ID" value="MBD2616286.1"/>
    <property type="molecule type" value="Genomic_DNA"/>
</dbReference>
<evidence type="ECO:0000313" key="2">
    <source>
        <dbReference type="Proteomes" id="UP000606396"/>
    </source>
</evidence>
<keyword evidence="2" id="KW-1185">Reference proteome</keyword>
<evidence type="ECO:0008006" key="3">
    <source>
        <dbReference type="Google" id="ProtNLM"/>
    </source>
</evidence>
<dbReference type="NCBIfam" id="NF047646">
    <property type="entry name" value="REP_Tyr_transpos"/>
    <property type="match status" value="1"/>
</dbReference>
<protein>
    <recommendedName>
        <fullName evidence="3">Transposase</fullName>
    </recommendedName>
</protein>
<proteinExistence type="predicted"/>
<dbReference type="RefSeq" id="WP_190952742.1">
    <property type="nucleotide sequence ID" value="NZ_JACJTC010000045.1"/>
</dbReference>
<dbReference type="Proteomes" id="UP000606396">
    <property type="component" value="Unassembled WGS sequence"/>
</dbReference>
<dbReference type="Gene3D" id="3.30.70.1290">
    <property type="entry name" value="Transposase IS200-like"/>
    <property type="match status" value="1"/>
</dbReference>
<name>A0ABR8HK91_NOSPU</name>
<dbReference type="InterPro" id="IPR036515">
    <property type="entry name" value="Transposase_17_sf"/>
</dbReference>
<evidence type="ECO:0000313" key="1">
    <source>
        <dbReference type="EMBL" id="MBD2616286.1"/>
    </source>
</evidence>